<evidence type="ECO:0000259" key="3">
    <source>
        <dbReference type="Pfam" id="PF02826"/>
    </source>
</evidence>
<dbReference type="RefSeq" id="WP_150109324.1">
    <property type="nucleotide sequence ID" value="NZ_CP018099.1"/>
</dbReference>
<dbReference type="InterPro" id="IPR006140">
    <property type="entry name" value="D-isomer_DH_NAD-bd"/>
</dbReference>
<feature type="domain" description="D-isomer specific 2-hydroxyacid dehydrogenase NAD-binding" evidence="3">
    <location>
        <begin position="135"/>
        <end position="306"/>
    </location>
</feature>
<evidence type="ECO:0000313" key="4">
    <source>
        <dbReference type="EMBL" id="APF19478.1"/>
    </source>
</evidence>
<dbReference type="GO" id="GO:0008720">
    <property type="term" value="F:D-lactate dehydrogenase (NAD+) activity"/>
    <property type="evidence" value="ECO:0007669"/>
    <property type="project" value="TreeGrafter"/>
</dbReference>
<name>A0A1J1CAC4_CALAY</name>
<dbReference type="EMBL" id="CP018099">
    <property type="protein sequence ID" value="APF19478.1"/>
    <property type="molecule type" value="Genomic_DNA"/>
</dbReference>
<comment type="similarity">
    <text evidence="1">Belongs to the D-isomer specific 2-hydroxyacid dehydrogenase family.</text>
</comment>
<evidence type="ECO:0000256" key="1">
    <source>
        <dbReference type="ARBA" id="ARBA00005854"/>
    </source>
</evidence>
<dbReference type="KEGG" id="caby:Cabys_2730"/>
<dbReference type="AlphaFoldDB" id="A0A1J1CAC4"/>
<dbReference type="Gene3D" id="3.40.50.720">
    <property type="entry name" value="NAD(P)-binding Rossmann-like Domain"/>
    <property type="match status" value="2"/>
</dbReference>
<dbReference type="Pfam" id="PF02826">
    <property type="entry name" value="2-Hacid_dh_C"/>
    <property type="match status" value="1"/>
</dbReference>
<evidence type="ECO:0000313" key="5">
    <source>
        <dbReference type="Proteomes" id="UP000183868"/>
    </source>
</evidence>
<dbReference type="PANTHER" id="PTHR43026:SF1">
    <property type="entry name" value="2-HYDROXYACID DEHYDROGENASE HOMOLOG 1-RELATED"/>
    <property type="match status" value="1"/>
</dbReference>
<dbReference type="InterPro" id="IPR058205">
    <property type="entry name" value="D-LDH-like"/>
</dbReference>
<gene>
    <name evidence="4" type="ORF">Cabys_2730</name>
</gene>
<evidence type="ECO:0000256" key="2">
    <source>
        <dbReference type="ARBA" id="ARBA00023027"/>
    </source>
</evidence>
<reference evidence="4 5" key="1">
    <citation type="submission" date="2016-11" db="EMBL/GenBank/DDBJ databases">
        <title>Genomic analysis of Caldithrix abyssi and proposal of a novel bacterial phylum Caldithrichaeota.</title>
        <authorList>
            <person name="Kublanov I."/>
            <person name="Sigalova O."/>
            <person name="Gavrilov S."/>
            <person name="Lebedinsky A."/>
            <person name="Ivanova N."/>
            <person name="Daum C."/>
            <person name="Reddy T."/>
            <person name="Klenk H.P."/>
            <person name="Goker M."/>
            <person name="Reva O."/>
            <person name="Miroshnichenko M."/>
            <person name="Kyprides N."/>
            <person name="Woyke T."/>
            <person name="Gelfand M."/>
        </authorList>
    </citation>
    <scope>NUCLEOTIDE SEQUENCE [LARGE SCALE GENOMIC DNA]</scope>
    <source>
        <strain evidence="4 5">LF13</strain>
    </source>
</reference>
<keyword evidence="2" id="KW-0520">NAD</keyword>
<dbReference type="GO" id="GO:0051287">
    <property type="term" value="F:NAD binding"/>
    <property type="evidence" value="ECO:0007669"/>
    <property type="project" value="InterPro"/>
</dbReference>
<dbReference type="Proteomes" id="UP000183868">
    <property type="component" value="Chromosome"/>
</dbReference>
<protein>
    <submittedName>
        <fullName evidence="4">D-lactate dehydrogenase</fullName>
    </submittedName>
</protein>
<dbReference type="InterPro" id="IPR036291">
    <property type="entry name" value="NAD(P)-bd_dom_sf"/>
</dbReference>
<accession>A0A1J1CAC4</accession>
<proteinExistence type="inferred from homology"/>
<dbReference type="PANTHER" id="PTHR43026">
    <property type="entry name" value="2-HYDROXYACID DEHYDROGENASE HOMOLOG 1-RELATED"/>
    <property type="match status" value="1"/>
</dbReference>
<sequence>MVQIRKIREKKEQALSQVDVFFYEAFDEERALIEKYLPSSIKAGFARETIQETGHQTPPASVISTRTQSHIPEQWASQLTAILSRSTGYNHMQDYRESTGFSGQMGYLPLYCNRAVAEQAMLLWMSLLRKLLLQMERFNSFSRSGLTGYECSGKNLLVVGVGNIGHEVVRIGKGLDMNVYGVDLVKKFDDTNYVELEEGIAQAHIVVSAMNLTKKNRGYFNYQLLKKAPAGVIFVNVARGELSPIDDLYRLVKEGHLGGLALDVYEQESKIAIFLRSGAAKVGDPLLQKIKELQQLPNVIFTPHNAFNSHEAVLRKAEHSVKQIEHFLQSGRFLWPVPEE</sequence>
<dbReference type="SUPFAM" id="SSF51735">
    <property type="entry name" value="NAD(P)-binding Rossmann-fold domains"/>
    <property type="match status" value="1"/>
</dbReference>
<organism evidence="4 5">
    <name type="scientific">Caldithrix abyssi DSM 13497</name>
    <dbReference type="NCBI Taxonomy" id="880073"/>
    <lineage>
        <taxon>Bacteria</taxon>
        <taxon>Pseudomonadati</taxon>
        <taxon>Calditrichota</taxon>
        <taxon>Calditrichia</taxon>
        <taxon>Calditrichales</taxon>
        <taxon>Calditrichaceae</taxon>
        <taxon>Caldithrix</taxon>
    </lineage>
</organism>
<dbReference type="OrthoDB" id="9783456at2"/>